<evidence type="ECO:0000256" key="1">
    <source>
        <dbReference type="ARBA" id="ARBA00022723"/>
    </source>
</evidence>
<keyword evidence="3" id="KW-0862">Zinc</keyword>
<dbReference type="InterPro" id="IPR002893">
    <property type="entry name" value="Znf_MYND"/>
</dbReference>
<comment type="caution">
    <text evidence="6">The sequence shown here is derived from an EMBL/GenBank/DDBJ whole genome shotgun (WGS) entry which is preliminary data.</text>
</comment>
<dbReference type="SUPFAM" id="SSF144232">
    <property type="entry name" value="HIT/MYND zinc finger-like"/>
    <property type="match status" value="1"/>
</dbReference>
<evidence type="ECO:0000259" key="5">
    <source>
        <dbReference type="PROSITE" id="PS50865"/>
    </source>
</evidence>
<evidence type="ECO:0000313" key="7">
    <source>
        <dbReference type="Proteomes" id="UP000178129"/>
    </source>
</evidence>
<keyword evidence="2 4" id="KW-0863">Zinc-finger</keyword>
<organism evidence="6 7">
    <name type="scientific">Rhynchosporium graminicola</name>
    <dbReference type="NCBI Taxonomy" id="2792576"/>
    <lineage>
        <taxon>Eukaryota</taxon>
        <taxon>Fungi</taxon>
        <taxon>Dikarya</taxon>
        <taxon>Ascomycota</taxon>
        <taxon>Pezizomycotina</taxon>
        <taxon>Leotiomycetes</taxon>
        <taxon>Helotiales</taxon>
        <taxon>Ploettnerulaceae</taxon>
        <taxon>Rhynchosporium</taxon>
    </lineage>
</organism>
<name>A0A1E1JZG0_9HELO</name>
<dbReference type="PANTHER" id="PTHR10237">
    <property type="entry name" value="DEFORMED EPIDERMAL AUTOREGULATORY FACTOR 1 HOMOLOG SUPPRESSIN"/>
    <property type="match status" value="1"/>
</dbReference>
<proteinExistence type="predicted"/>
<dbReference type="Proteomes" id="UP000178129">
    <property type="component" value="Unassembled WGS sequence"/>
</dbReference>
<evidence type="ECO:0000313" key="6">
    <source>
        <dbReference type="EMBL" id="CZS91102.1"/>
    </source>
</evidence>
<evidence type="ECO:0000256" key="4">
    <source>
        <dbReference type="PROSITE-ProRule" id="PRU00134"/>
    </source>
</evidence>
<keyword evidence="7" id="KW-1185">Reference proteome</keyword>
<dbReference type="STRING" id="914237.A0A1E1JZG0"/>
<dbReference type="InterPro" id="IPR024119">
    <property type="entry name" value="TF_DEAF-1"/>
</dbReference>
<keyword evidence="1" id="KW-0479">Metal-binding</keyword>
<dbReference type="GO" id="GO:0000981">
    <property type="term" value="F:DNA-binding transcription factor activity, RNA polymerase II-specific"/>
    <property type="evidence" value="ECO:0007669"/>
    <property type="project" value="TreeGrafter"/>
</dbReference>
<dbReference type="EMBL" id="FJUW01000004">
    <property type="protein sequence ID" value="CZS91102.1"/>
    <property type="molecule type" value="Genomic_DNA"/>
</dbReference>
<dbReference type="PANTHER" id="PTHR10237:SF14">
    <property type="entry name" value="MYND-TYPE DOMAIN-CONTAINING PROTEIN"/>
    <property type="match status" value="1"/>
</dbReference>
<dbReference type="GO" id="GO:0008270">
    <property type="term" value="F:zinc ion binding"/>
    <property type="evidence" value="ECO:0007669"/>
    <property type="project" value="UniProtKB-KW"/>
</dbReference>
<dbReference type="AlphaFoldDB" id="A0A1E1JZG0"/>
<dbReference type="GO" id="GO:0005634">
    <property type="term" value="C:nucleus"/>
    <property type="evidence" value="ECO:0007669"/>
    <property type="project" value="TreeGrafter"/>
</dbReference>
<feature type="domain" description="MYND-type" evidence="5">
    <location>
        <begin position="51"/>
        <end position="93"/>
    </location>
</feature>
<accession>A0A1E1JZG0</accession>
<dbReference type="PROSITE" id="PS01360">
    <property type="entry name" value="ZF_MYND_1"/>
    <property type="match status" value="1"/>
</dbReference>
<evidence type="ECO:0000256" key="2">
    <source>
        <dbReference type="ARBA" id="ARBA00022771"/>
    </source>
</evidence>
<protein>
    <recommendedName>
        <fullName evidence="5">MYND-type domain-containing protein</fullName>
    </recommendedName>
</protein>
<sequence length="229" mass="26008">MPFHRSRRSLLPIFEDANAMKVDTIPIATAKDWVWVSTPVETSEKSEPATCATCQKSQSDLQTSLKCCARCQTTRYCSVACQKEYWKAHKLVCGKPINPHNAGLTDDKDLPSSLEKDVFILLIDCHRLRMEDEYTFKGDAATGSLYGGALNPLPHFRKFLDKAEKKEGILPEWWDMQKRTMCEKEAVFGTWANINHAVEKSDIVQHYKNPMAPMTLRALGEKIYGEGFM</sequence>
<reference evidence="7" key="1">
    <citation type="submission" date="2016-03" db="EMBL/GenBank/DDBJ databases">
        <authorList>
            <person name="Ploux O."/>
        </authorList>
    </citation>
    <scope>NUCLEOTIDE SEQUENCE [LARGE SCALE GENOMIC DNA]</scope>
    <source>
        <strain evidence="7">UK7</strain>
    </source>
</reference>
<dbReference type="PROSITE" id="PS50865">
    <property type="entry name" value="ZF_MYND_2"/>
    <property type="match status" value="1"/>
</dbReference>
<dbReference type="Pfam" id="PF01753">
    <property type="entry name" value="zf-MYND"/>
    <property type="match status" value="1"/>
</dbReference>
<dbReference type="Gene3D" id="6.10.140.2220">
    <property type="match status" value="1"/>
</dbReference>
<evidence type="ECO:0000256" key="3">
    <source>
        <dbReference type="ARBA" id="ARBA00022833"/>
    </source>
</evidence>
<dbReference type="InParanoid" id="A0A1E1JZG0"/>
<gene>
    <name evidence="6" type="ORF">RCO7_01442</name>
</gene>